<accession>J5R3X7</accession>
<evidence type="ECO:0000256" key="10">
    <source>
        <dbReference type="PROSITE-ProRule" id="PRU00282"/>
    </source>
</evidence>
<keyword evidence="5" id="KW-0677">Repeat</keyword>
<evidence type="ECO:0000256" key="2">
    <source>
        <dbReference type="ARBA" id="ARBA00006375"/>
    </source>
</evidence>
<dbReference type="GeneID" id="25991827"/>
<dbReference type="InterPro" id="IPR023395">
    <property type="entry name" value="MCP_dom_sf"/>
</dbReference>
<comment type="subcellular location">
    <subcellularLocation>
        <location evidence="1">Mitochondrion inner membrane</location>
        <topology evidence="1">Multi-pass membrane protein</topology>
    </subcellularLocation>
</comment>
<keyword evidence="8" id="KW-0496">Mitochondrion</keyword>
<dbReference type="Proteomes" id="UP000002748">
    <property type="component" value="Unassembled WGS sequence"/>
</dbReference>
<dbReference type="RefSeq" id="XP_014181937.1">
    <property type="nucleotide sequence ID" value="XM_014326462.1"/>
</dbReference>
<comment type="caution">
    <text evidence="12">The sequence shown here is derived from an EMBL/GenBank/DDBJ whole genome shotgun (WGS) entry which is preliminary data.</text>
</comment>
<dbReference type="AlphaFoldDB" id="J5R3X7"/>
<dbReference type="GO" id="GO:1990547">
    <property type="term" value="P:mitochondrial phosphate ion transmembrane transport"/>
    <property type="evidence" value="ECO:0007669"/>
    <property type="project" value="InterPro"/>
</dbReference>
<keyword evidence="6" id="KW-0999">Mitochondrion inner membrane</keyword>
<comment type="similarity">
    <text evidence="2 11">Belongs to the mitochondrial carrier (TC 2.A.29) family.</text>
</comment>
<sequence>MVSQVKGFYAASVSEKKAPTGADLYARFALAGALGCAITHGALTPVDVVKTRIQLEPEVYNKGMINAFRQIVKNEGAGALLTGLGPTVAGYAVQGALKFGGYEFWKKQAIDYLGVKKASEHRQAVYLGASGIAEFFADIALCPLEATRIRLVSQPSFANGLASGFLRIAREEGIGGFYAGFGPILFKQVPYTMAKFAVFEVASEKILQGLGRTKASLTQGEQTGLNLGAGLIAGMAAAVISQPADTLLSKINKTKGAPGQSTTSRLIEMSKQLGVKGLFTGMGARLVMIGTLTAGQFLIYGDIKRMLNATGGVEIAAVPK</sequence>
<dbReference type="KEGG" id="tasa:A1Q1_08315"/>
<feature type="repeat" description="Solcar" evidence="10">
    <location>
        <begin position="23"/>
        <end position="108"/>
    </location>
</feature>
<evidence type="ECO:0000256" key="11">
    <source>
        <dbReference type="RuleBase" id="RU000488"/>
    </source>
</evidence>
<dbReference type="GO" id="GO:0005743">
    <property type="term" value="C:mitochondrial inner membrane"/>
    <property type="evidence" value="ECO:0007669"/>
    <property type="project" value="UniProtKB-SubCell"/>
</dbReference>
<evidence type="ECO:0000256" key="6">
    <source>
        <dbReference type="ARBA" id="ARBA00022792"/>
    </source>
</evidence>
<dbReference type="InterPro" id="IPR018108">
    <property type="entry name" value="MCP_transmembrane"/>
</dbReference>
<keyword evidence="4 10" id="KW-0812">Transmembrane</keyword>
<feature type="repeat" description="Solcar" evidence="10">
    <location>
        <begin position="221"/>
        <end position="306"/>
    </location>
</feature>
<keyword evidence="3 11" id="KW-0813">Transport</keyword>
<evidence type="ECO:0000256" key="1">
    <source>
        <dbReference type="ARBA" id="ARBA00004448"/>
    </source>
</evidence>
<feature type="repeat" description="Solcar" evidence="10">
    <location>
        <begin position="121"/>
        <end position="205"/>
    </location>
</feature>
<gene>
    <name evidence="12" type="ORF">A1Q1_08315</name>
</gene>
<dbReference type="SUPFAM" id="SSF103506">
    <property type="entry name" value="Mitochondrial carrier"/>
    <property type="match status" value="1"/>
</dbReference>
<dbReference type="Gene3D" id="1.50.40.10">
    <property type="entry name" value="Mitochondrial carrier domain"/>
    <property type="match status" value="1"/>
</dbReference>
<dbReference type="EMBL" id="ALBS01000098">
    <property type="protein sequence ID" value="EJT50563.1"/>
    <property type="molecule type" value="Genomic_DNA"/>
</dbReference>
<evidence type="ECO:0000256" key="4">
    <source>
        <dbReference type="ARBA" id="ARBA00022692"/>
    </source>
</evidence>
<dbReference type="GO" id="GO:0005315">
    <property type="term" value="F:phosphate transmembrane transporter activity"/>
    <property type="evidence" value="ECO:0007669"/>
    <property type="project" value="InterPro"/>
</dbReference>
<dbReference type="VEuPathDB" id="FungiDB:A1Q1_08315"/>
<keyword evidence="7" id="KW-1133">Transmembrane helix</keyword>
<dbReference type="OrthoDB" id="427452at2759"/>
<dbReference type="InterPro" id="IPR044677">
    <property type="entry name" value="SLC25A3/Pic2/Mir1-like"/>
</dbReference>
<name>J5R3X7_TRIAS</name>
<evidence type="ECO:0000256" key="5">
    <source>
        <dbReference type="ARBA" id="ARBA00022737"/>
    </source>
</evidence>
<dbReference type="PROSITE" id="PS50920">
    <property type="entry name" value="SOLCAR"/>
    <property type="match status" value="3"/>
</dbReference>
<evidence type="ECO:0000256" key="3">
    <source>
        <dbReference type="ARBA" id="ARBA00022448"/>
    </source>
</evidence>
<protein>
    <submittedName>
        <fullName evidence="12">Phosphate carrier protein</fullName>
    </submittedName>
</protein>
<dbReference type="PANTHER" id="PTHR45671">
    <property type="entry name" value="SOLUTE CARRIER FAMILY 25 (MITOCHONDRIAL CARRIER PHOSPHATE CARRIER), MEMBER 3, LIKE-RELATED-RELATED"/>
    <property type="match status" value="1"/>
</dbReference>
<evidence type="ECO:0000256" key="9">
    <source>
        <dbReference type="ARBA" id="ARBA00023136"/>
    </source>
</evidence>
<dbReference type="PANTHER" id="PTHR45671:SF12">
    <property type="entry name" value="MITOCHONDRIAL PHOSPHATE CARRIER PROTEIN"/>
    <property type="match status" value="1"/>
</dbReference>
<reference evidence="12 13" key="1">
    <citation type="journal article" date="2012" name="Eukaryot. Cell">
        <title>Draft genome sequence of CBS 2479, the standard type strain of Trichosporon asahii.</title>
        <authorList>
            <person name="Yang R.Y."/>
            <person name="Li H.T."/>
            <person name="Zhu H."/>
            <person name="Zhou G.P."/>
            <person name="Wang M."/>
            <person name="Wang L."/>
        </authorList>
    </citation>
    <scope>NUCLEOTIDE SEQUENCE [LARGE SCALE GENOMIC DNA]</scope>
    <source>
        <strain evidence="13">ATCC 90039 / CBS 2479 / JCM 2466 / KCTC 7840 / NCYC 2677 / UAMH 7654</strain>
    </source>
</reference>
<dbReference type="FunFam" id="1.50.40.10:FF:000024">
    <property type="entry name" value="MIR1p Mitochondrial phosphate carrier"/>
    <property type="match status" value="1"/>
</dbReference>
<dbReference type="HOGENOM" id="CLU_039456_1_0_1"/>
<keyword evidence="9 10" id="KW-0472">Membrane</keyword>
<evidence type="ECO:0000313" key="12">
    <source>
        <dbReference type="EMBL" id="EJT50563.1"/>
    </source>
</evidence>
<organism evidence="12 13">
    <name type="scientific">Trichosporon asahii var. asahii (strain ATCC 90039 / CBS 2479 / JCM 2466 / KCTC 7840 / NBRC 103889/ NCYC 2677 / UAMH 7654)</name>
    <name type="common">Yeast</name>
    <dbReference type="NCBI Taxonomy" id="1186058"/>
    <lineage>
        <taxon>Eukaryota</taxon>
        <taxon>Fungi</taxon>
        <taxon>Dikarya</taxon>
        <taxon>Basidiomycota</taxon>
        <taxon>Agaricomycotina</taxon>
        <taxon>Tremellomycetes</taxon>
        <taxon>Trichosporonales</taxon>
        <taxon>Trichosporonaceae</taxon>
        <taxon>Trichosporon</taxon>
    </lineage>
</organism>
<dbReference type="Pfam" id="PF00153">
    <property type="entry name" value="Mito_carr"/>
    <property type="match status" value="3"/>
</dbReference>
<proteinExistence type="inferred from homology"/>
<evidence type="ECO:0000313" key="13">
    <source>
        <dbReference type="Proteomes" id="UP000002748"/>
    </source>
</evidence>
<evidence type="ECO:0000256" key="7">
    <source>
        <dbReference type="ARBA" id="ARBA00022989"/>
    </source>
</evidence>
<evidence type="ECO:0000256" key="8">
    <source>
        <dbReference type="ARBA" id="ARBA00023128"/>
    </source>
</evidence>